<dbReference type="GO" id="GO:0016740">
    <property type="term" value="F:transferase activity"/>
    <property type="evidence" value="ECO:0007669"/>
    <property type="project" value="UniProtKB-KW"/>
</dbReference>
<protein>
    <submittedName>
        <fullName evidence="3">Glycosyltransferase</fullName>
    </submittedName>
</protein>
<dbReference type="Proteomes" id="UP000594059">
    <property type="component" value="Chromosome"/>
</dbReference>
<feature type="transmembrane region" description="Helical" evidence="1">
    <location>
        <begin position="396"/>
        <end position="418"/>
    </location>
</feature>
<keyword evidence="1" id="KW-1133">Transmembrane helix</keyword>
<proteinExistence type="predicted"/>
<dbReference type="PANTHER" id="PTHR43685:SF2">
    <property type="entry name" value="GLYCOSYLTRANSFERASE 2-LIKE DOMAIN-CONTAINING PROTEIN"/>
    <property type="match status" value="1"/>
</dbReference>
<dbReference type="AlphaFoldDB" id="A0A7S6UFN0"/>
<keyword evidence="1" id="KW-0812">Transmembrane</keyword>
<dbReference type="Pfam" id="PF00535">
    <property type="entry name" value="Glycos_transf_2"/>
    <property type="match status" value="1"/>
</dbReference>
<name>A0A7S6UFN0_9GAMM</name>
<accession>A0A7S6UFN0</accession>
<evidence type="ECO:0000313" key="3">
    <source>
        <dbReference type="EMBL" id="QOW19417.1"/>
    </source>
</evidence>
<dbReference type="EMBL" id="CP063656">
    <property type="protein sequence ID" value="QOW19417.1"/>
    <property type="molecule type" value="Genomic_DNA"/>
</dbReference>
<dbReference type="InterPro" id="IPR001173">
    <property type="entry name" value="Glyco_trans_2-like"/>
</dbReference>
<dbReference type="PANTHER" id="PTHR43685">
    <property type="entry name" value="GLYCOSYLTRANSFERASE"/>
    <property type="match status" value="1"/>
</dbReference>
<dbReference type="SUPFAM" id="SSF53448">
    <property type="entry name" value="Nucleotide-diphospho-sugar transferases"/>
    <property type="match status" value="1"/>
</dbReference>
<evidence type="ECO:0000313" key="4">
    <source>
        <dbReference type="Proteomes" id="UP000594059"/>
    </source>
</evidence>
<keyword evidence="1" id="KW-0472">Membrane</keyword>
<dbReference type="Gene3D" id="3.90.550.10">
    <property type="entry name" value="Spore Coat Polysaccharide Biosynthesis Protein SpsA, Chain A"/>
    <property type="match status" value="1"/>
</dbReference>
<keyword evidence="4" id="KW-1185">Reference proteome</keyword>
<evidence type="ECO:0000259" key="2">
    <source>
        <dbReference type="Pfam" id="PF00535"/>
    </source>
</evidence>
<reference evidence="3 4" key="1">
    <citation type="submission" date="2020-10" db="EMBL/GenBank/DDBJ databases">
        <title>complete genome sequencing of Lysobacter sp. H21R20.</title>
        <authorList>
            <person name="Bae J.-W."/>
            <person name="Lee S.-Y."/>
        </authorList>
    </citation>
    <scope>NUCLEOTIDE SEQUENCE [LARGE SCALE GENOMIC DNA]</scope>
    <source>
        <strain evidence="3 4">H21R20</strain>
    </source>
</reference>
<dbReference type="InterPro" id="IPR029044">
    <property type="entry name" value="Nucleotide-diphossugar_trans"/>
</dbReference>
<sequence length="479" mass="54739">MARAPWFAAGPGAWWAMLGHLRPPDPTVPTPAEDWRHAVVDVVIPVCRHHDTVVHCLASLLGQTRLPRRVLLVDDGGIDRDHSLQLAREFARANGIRLETIARGWSIGRVVTLKRQSREFEGDVLLVLDADAVLESPDYIERCICELYQGVGIASASGRMLPLQESARERLETSAPFRNWLGDDDYAHRQRPDNRWQTALQRMSQGYHAHMAVLQQDFLDAGVSRVDGGVPIGSGGAVAYRRRYLRDLFHRYEPIRGDDFTALEDHFIALALMNAGYRNIRVPDVVARTRAPSLLRLPEHSRRWSAGFLQLHHYFDVLLRSPLRRLRMPGRARREDAAQWRRGKAERRVQEPYRQGFGERITRESGRPLGTPLALIALERIGYPVLLWVLTLAGQWTALAIVVALEVLATCFIAARFASGPRLRAALQALAWAPVRYLLILQEPIALGWFAIRRWWKRDLDWHVRRDARGRRRPRAIRH</sequence>
<feature type="domain" description="Glycosyltransferase 2-like" evidence="2">
    <location>
        <begin position="42"/>
        <end position="157"/>
    </location>
</feature>
<dbReference type="RefSeq" id="WP_193984943.1">
    <property type="nucleotide sequence ID" value="NZ_CP063656.1"/>
</dbReference>
<gene>
    <name evidence="3" type="ORF">INQ41_12525</name>
</gene>
<dbReference type="KEGG" id="lcic:INQ41_12525"/>
<evidence type="ECO:0000256" key="1">
    <source>
        <dbReference type="SAM" id="Phobius"/>
    </source>
</evidence>
<dbReference type="InterPro" id="IPR050834">
    <property type="entry name" value="Glycosyltransf_2"/>
</dbReference>
<organism evidence="3 4">
    <name type="scientific">Novilysobacter ciconiae</name>
    <dbReference type="NCBI Taxonomy" id="2781022"/>
    <lineage>
        <taxon>Bacteria</taxon>
        <taxon>Pseudomonadati</taxon>
        <taxon>Pseudomonadota</taxon>
        <taxon>Gammaproteobacteria</taxon>
        <taxon>Lysobacterales</taxon>
        <taxon>Lysobacteraceae</taxon>
        <taxon>Novilysobacter</taxon>
    </lineage>
</organism>
<keyword evidence="3" id="KW-0808">Transferase</keyword>